<keyword evidence="3" id="KW-1185">Reference proteome</keyword>
<comment type="caution">
    <text evidence="2">The sequence shown here is derived from an EMBL/GenBank/DDBJ whole genome shotgun (WGS) entry which is preliminary data.</text>
</comment>
<feature type="transmembrane region" description="Helical" evidence="1">
    <location>
        <begin position="46"/>
        <end position="68"/>
    </location>
</feature>
<keyword evidence="1" id="KW-0472">Membrane</keyword>
<proteinExistence type="predicted"/>
<gene>
    <name evidence="2" type="ORF">WAK64_08230</name>
</gene>
<evidence type="ECO:0000313" key="2">
    <source>
        <dbReference type="EMBL" id="MEI5907042.1"/>
    </source>
</evidence>
<keyword evidence="1" id="KW-0812">Transmembrane</keyword>
<dbReference type="Proteomes" id="UP001312865">
    <property type="component" value="Unassembled WGS sequence"/>
</dbReference>
<sequence length="79" mass="8693">MGDEQSKSCHSVTGAGISIGFFSLGLFIVMATSLVLVALFWSITAIIVLIFSGFFVLVALFMIWKLVFECGLKRRNKKS</sequence>
<reference evidence="2 3" key="1">
    <citation type="journal article" date="2018" name="J. Microbiol.">
        <title>Bacillus spongiae sp. nov., isolated from sponge of Jeju Island.</title>
        <authorList>
            <person name="Lee G.E."/>
            <person name="Im W.T."/>
            <person name="Park J.S."/>
        </authorList>
    </citation>
    <scope>NUCLEOTIDE SEQUENCE [LARGE SCALE GENOMIC DNA]</scope>
    <source>
        <strain evidence="2 3">135PIL107-10</strain>
    </source>
</reference>
<name>A0ABU8HCQ6_9BACI</name>
<dbReference type="RefSeq" id="WP_336586477.1">
    <property type="nucleotide sequence ID" value="NZ_JBBAXC010000005.1"/>
</dbReference>
<protein>
    <submittedName>
        <fullName evidence="2">Uncharacterized protein</fullName>
    </submittedName>
</protein>
<evidence type="ECO:0000256" key="1">
    <source>
        <dbReference type="SAM" id="Phobius"/>
    </source>
</evidence>
<feature type="transmembrane region" description="Helical" evidence="1">
    <location>
        <begin position="12"/>
        <end position="40"/>
    </location>
</feature>
<dbReference type="EMBL" id="JBBAXC010000005">
    <property type="protein sequence ID" value="MEI5907042.1"/>
    <property type="molecule type" value="Genomic_DNA"/>
</dbReference>
<accession>A0ABU8HCQ6</accession>
<evidence type="ECO:0000313" key="3">
    <source>
        <dbReference type="Proteomes" id="UP001312865"/>
    </source>
</evidence>
<organism evidence="2 3">
    <name type="scientific">Bacillus spongiae</name>
    <dbReference type="NCBI Taxonomy" id="2683610"/>
    <lineage>
        <taxon>Bacteria</taxon>
        <taxon>Bacillati</taxon>
        <taxon>Bacillota</taxon>
        <taxon>Bacilli</taxon>
        <taxon>Bacillales</taxon>
        <taxon>Bacillaceae</taxon>
        <taxon>Bacillus</taxon>
    </lineage>
</organism>
<keyword evidence="1" id="KW-1133">Transmembrane helix</keyword>